<organism evidence="1">
    <name type="scientific">marine metagenome</name>
    <dbReference type="NCBI Taxonomy" id="408172"/>
    <lineage>
        <taxon>unclassified sequences</taxon>
        <taxon>metagenomes</taxon>
        <taxon>ecological metagenomes</taxon>
    </lineage>
</organism>
<reference evidence="1" key="1">
    <citation type="submission" date="2018-05" db="EMBL/GenBank/DDBJ databases">
        <authorList>
            <person name="Lanie J.A."/>
            <person name="Ng W.-L."/>
            <person name="Kazmierczak K.M."/>
            <person name="Andrzejewski T.M."/>
            <person name="Davidsen T.M."/>
            <person name="Wayne K.J."/>
            <person name="Tettelin H."/>
            <person name="Glass J.I."/>
            <person name="Rusch D."/>
            <person name="Podicherti R."/>
            <person name="Tsui H.-C.T."/>
            <person name="Winkler M.E."/>
        </authorList>
    </citation>
    <scope>NUCLEOTIDE SEQUENCE</scope>
</reference>
<dbReference type="AlphaFoldDB" id="A0A382E886"/>
<accession>A0A382E886</accession>
<proteinExistence type="predicted"/>
<dbReference type="EMBL" id="UINC01043076">
    <property type="protein sequence ID" value="SVB46589.1"/>
    <property type="molecule type" value="Genomic_DNA"/>
</dbReference>
<protein>
    <submittedName>
        <fullName evidence="1">Uncharacterized protein</fullName>
    </submittedName>
</protein>
<evidence type="ECO:0000313" key="1">
    <source>
        <dbReference type="EMBL" id="SVB46589.1"/>
    </source>
</evidence>
<sequence>MGRKALTKKQKVLNLLSTGKPVTWKTLRNKFDLTSPRAMVDTLREEGHMVYINDTADGTSYRLGTPTKAILAAGVRKVFKGNTLDIVSAGIRALYGKQKYAYKYSAV</sequence>
<gene>
    <name evidence="1" type="ORF">METZ01_LOCUS199443</name>
</gene>
<name>A0A382E886_9ZZZZ</name>